<feature type="active site" description="Proton acceptor" evidence="9">
    <location>
        <position position="7"/>
    </location>
</feature>
<dbReference type="OrthoDB" id="9807749at2"/>
<evidence type="ECO:0000256" key="9">
    <source>
        <dbReference type="HAMAP-Rule" id="MF_01014"/>
    </source>
</evidence>
<protein>
    <recommendedName>
        <fullName evidence="9 11">1-(5-phosphoribosyl)-5-[(5-phosphoribosylamino)methylideneamino] imidazole-4-carboxamide isomerase</fullName>
        <ecNumber evidence="9 11">5.3.1.16</ecNumber>
    </recommendedName>
    <alternativeName>
        <fullName evidence="9">Phosphoribosylformimino-5-aminoimidazole carboxamide ribotide isomerase</fullName>
    </alternativeName>
</protein>
<evidence type="ECO:0000256" key="1">
    <source>
        <dbReference type="ARBA" id="ARBA00000901"/>
    </source>
</evidence>
<dbReference type="AlphaFoldDB" id="K2KJR3"/>
<keyword evidence="6 9" id="KW-0028">Amino-acid biosynthesis</keyword>
<evidence type="ECO:0000256" key="2">
    <source>
        <dbReference type="ARBA" id="ARBA00004496"/>
    </source>
</evidence>
<dbReference type="eggNOG" id="COG0106">
    <property type="taxonomic scope" value="Bacteria"/>
</dbReference>
<dbReference type="GO" id="GO:0000162">
    <property type="term" value="P:L-tryptophan biosynthetic process"/>
    <property type="evidence" value="ECO:0007669"/>
    <property type="project" value="TreeGrafter"/>
</dbReference>
<comment type="similarity">
    <text evidence="4 9 10">Belongs to the HisA/HisF family.</text>
</comment>
<comment type="catalytic activity">
    <reaction evidence="1 9 11">
        <text>1-(5-phospho-beta-D-ribosyl)-5-[(5-phospho-beta-D-ribosylamino)methylideneamino]imidazole-4-carboxamide = 5-[(5-phospho-1-deoxy-D-ribulos-1-ylimino)methylamino]-1-(5-phospho-beta-D-ribosyl)imidazole-4-carboxamide</text>
        <dbReference type="Rhea" id="RHEA:15469"/>
        <dbReference type="ChEBI" id="CHEBI:58435"/>
        <dbReference type="ChEBI" id="CHEBI:58525"/>
        <dbReference type="EC" id="5.3.1.16"/>
    </reaction>
</comment>
<reference evidence="12 13" key="1">
    <citation type="journal article" date="2012" name="J. Bacteriol.">
        <title>Genome Sequence of Idiomarina xiamenensis Type Strain 10-D-4.</title>
        <authorList>
            <person name="Lai Q."/>
            <person name="Wang L."/>
            <person name="Wang W."/>
            <person name="Shao Z."/>
        </authorList>
    </citation>
    <scope>NUCLEOTIDE SEQUENCE [LARGE SCALE GENOMIC DNA]</scope>
    <source>
        <strain evidence="12 13">10-D-4</strain>
    </source>
</reference>
<gene>
    <name evidence="9" type="primary">hisA</name>
    <name evidence="12" type="ORF">A10D4_09524</name>
</gene>
<evidence type="ECO:0000256" key="10">
    <source>
        <dbReference type="RuleBase" id="RU003657"/>
    </source>
</evidence>
<dbReference type="CDD" id="cd04732">
    <property type="entry name" value="HisA"/>
    <property type="match status" value="1"/>
</dbReference>
<dbReference type="EMBL" id="AMRG01000011">
    <property type="protein sequence ID" value="EKE82834.1"/>
    <property type="molecule type" value="Genomic_DNA"/>
</dbReference>
<dbReference type="InterPro" id="IPR006063">
    <property type="entry name" value="HisA_bact_arch"/>
</dbReference>
<accession>K2KJR3</accession>
<dbReference type="Pfam" id="PF00977">
    <property type="entry name" value="His_biosynth"/>
    <property type="match status" value="1"/>
</dbReference>
<dbReference type="Gene3D" id="3.20.20.70">
    <property type="entry name" value="Aldolase class I"/>
    <property type="match status" value="1"/>
</dbReference>
<evidence type="ECO:0000256" key="4">
    <source>
        <dbReference type="ARBA" id="ARBA00009667"/>
    </source>
</evidence>
<dbReference type="Proteomes" id="UP000014115">
    <property type="component" value="Unassembled WGS sequence"/>
</dbReference>
<evidence type="ECO:0000256" key="7">
    <source>
        <dbReference type="ARBA" id="ARBA00023102"/>
    </source>
</evidence>
<dbReference type="InterPro" id="IPR023016">
    <property type="entry name" value="HisA/PriA"/>
</dbReference>
<dbReference type="SUPFAM" id="SSF51366">
    <property type="entry name" value="Ribulose-phoshate binding barrel"/>
    <property type="match status" value="1"/>
</dbReference>
<dbReference type="UniPathway" id="UPA00031">
    <property type="reaction ID" value="UER00009"/>
</dbReference>
<dbReference type="InterPro" id="IPR013785">
    <property type="entry name" value="Aldolase_TIM"/>
</dbReference>
<dbReference type="PANTHER" id="PTHR43090:SF2">
    <property type="entry name" value="1-(5-PHOSPHORIBOSYL)-5-[(5-PHOSPHORIBOSYLAMINO)METHYLIDENEAMINO] IMIDAZOLE-4-CARBOXAMIDE ISOMERASE"/>
    <property type="match status" value="1"/>
</dbReference>
<dbReference type="GO" id="GO:0005737">
    <property type="term" value="C:cytoplasm"/>
    <property type="evidence" value="ECO:0007669"/>
    <property type="project" value="UniProtKB-SubCell"/>
</dbReference>
<feature type="active site" description="Proton donor" evidence="9">
    <location>
        <position position="129"/>
    </location>
</feature>
<keyword evidence="13" id="KW-1185">Reference proteome</keyword>
<dbReference type="PATRIC" id="fig|740709.3.peg.1928"/>
<comment type="pathway">
    <text evidence="3 9 11">Amino-acid biosynthesis; L-histidine biosynthesis; L-histidine from 5-phospho-alpha-D-ribose 1-diphosphate: step 4/9.</text>
</comment>
<evidence type="ECO:0000256" key="3">
    <source>
        <dbReference type="ARBA" id="ARBA00005133"/>
    </source>
</evidence>
<dbReference type="FunFam" id="3.20.20.70:FF:000009">
    <property type="entry name" value="1-(5-phosphoribosyl)-5-[(5-phosphoribosylamino)methylideneamino] imidazole-4-carboxamide isomerase"/>
    <property type="match status" value="1"/>
</dbReference>
<evidence type="ECO:0000256" key="6">
    <source>
        <dbReference type="ARBA" id="ARBA00022605"/>
    </source>
</evidence>
<evidence type="ECO:0000256" key="8">
    <source>
        <dbReference type="ARBA" id="ARBA00023235"/>
    </source>
</evidence>
<name>K2KJR3_9GAMM</name>
<dbReference type="RefSeq" id="WP_008489193.1">
    <property type="nucleotide sequence ID" value="NZ_AMRG01000011.1"/>
</dbReference>
<comment type="subcellular location">
    <subcellularLocation>
        <location evidence="2 9 11">Cytoplasm</location>
    </subcellularLocation>
</comment>
<keyword evidence="8 9" id="KW-0413">Isomerase</keyword>
<dbReference type="EC" id="5.3.1.16" evidence="9 11"/>
<proteinExistence type="inferred from homology"/>
<evidence type="ECO:0000256" key="5">
    <source>
        <dbReference type="ARBA" id="ARBA00022490"/>
    </source>
</evidence>
<keyword evidence="7 9" id="KW-0368">Histidine biosynthesis</keyword>
<dbReference type="GO" id="GO:0003949">
    <property type="term" value="F:1-(5-phosphoribosyl)-5-[(5-phosphoribosylamino)methylideneamino]imidazole-4-carboxamide isomerase activity"/>
    <property type="evidence" value="ECO:0007669"/>
    <property type="project" value="UniProtKB-UniRule"/>
</dbReference>
<dbReference type="NCBIfam" id="TIGR00007">
    <property type="entry name" value="1-(5-phosphoribosyl)-5-[(5-phosphoribosylamino)methylideneamino]imidazole-4-carboxamide isomerase"/>
    <property type="match status" value="1"/>
</dbReference>
<dbReference type="HAMAP" id="MF_01014">
    <property type="entry name" value="HisA"/>
    <property type="match status" value="1"/>
</dbReference>
<dbReference type="STRING" id="740709.A10D4_09524"/>
<dbReference type="GO" id="GO:0000105">
    <property type="term" value="P:L-histidine biosynthetic process"/>
    <property type="evidence" value="ECO:0007669"/>
    <property type="project" value="UniProtKB-UniRule"/>
</dbReference>
<evidence type="ECO:0000313" key="13">
    <source>
        <dbReference type="Proteomes" id="UP000014115"/>
    </source>
</evidence>
<dbReference type="InterPro" id="IPR006062">
    <property type="entry name" value="His_biosynth"/>
</dbReference>
<evidence type="ECO:0000256" key="11">
    <source>
        <dbReference type="RuleBase" id="RU003658"/>
    </source>
</evidence>
<organism evidence="12 13">
    <name type="scientific">Idiomarina xiamenensis 10-D-4</name>
    <dbReference type="NCBI Taxonomy" id="740709"/>
    <lineage>
        <taxon>Bacteria</taxon>
        <taxon>Pseudomonadati</taxon>
        <taxon>Pseudomonadota</taxon>
        <taxon>Gammaproteobacteria</taxon>
        <taxon>Alteromonadales</taxon>
        <taxon>Idiomarinaceae</taxon>
        <taxon>Idiomarina</taxon>
    </lineage>
</organism>
<sequence length="245" mass="26603">MLIPAIDLIDGQVVRLRQGDFNRQTTFASSPLALAQDYQQQGAEWLHLVDLDGARNPAQRQLPLITEIAQTVGLRCQAGGGVRSRTDLEQLLQSGIERVVVGSVAVQQPQLVSAWLRQFGGERIVVAIDVNIAADGVAYAATNGWQAASQQPIEAVLAPLLTNGCQHVLCTDISRDGMLNGSNVALYRRLKQHYPQLQWQASGGVASVDDLRQLKQQGCDSVILGRALLDGRFTLKEALACWQNA</sequence>
<dbReference type="InterPro" id="IPR011060">
    <property type="entry name" value="RibuloseP-bd_barrel"/>
</dbReference>
<evidence type="ECO:0000313" key="12">
    <source>
        <dbReference type="EMBL" id="EKE82834.1"/>
    </source>
</evidence>
<keyword evidence="5 9" id="KW-0963">Cytoplasm</keyword>
<dbReference type="PANTHER" id="PTHR43090">
    <property type="entry name" value="1-(5-PHOSPHORIBOSYL)-5-[(5-PHOSPHORIBOSYLAMINO)METHYLIDENEAMINO] IMIDAZOLE-4-CARBOXAMIDE ISOMERASE"/>
    <property type="match status" value="1"/>
</dbReference>
<comment type="caution">
    <text evidence="12">The sequence shown here is derived from an EMBL/GenBank/DDBJ whole genome shotgun (WGS) entry which is preliminary data.</text>
</comment>
<dbReference type="InterPro" id="IPR044524">
    <property type="entry name" value="Isoase_HisA-like"/>
</dbReference>